<keyword evidence="3" id="KW-1185">Reference proteome</keyword>
<comment type="caution">
    <text evidence="2">The sequence shown here is derived from an EMBL/GenBank/DDBJ whole genome shotgun (WGS) entry which is preliminary data.</text>
</comment>
<protein>
    <submittedName>
        <fullName evidence="2">DUF4031 domain-containing protein</fullName>
    </submittedName>
</protein>
<dbReference type="Gene3D" id="1.10.3210.10">
    <property type="entry name" value="Hypothetical protein af1432"/>
    <property type="match status" value="1"/>
</dbReference>
<evidence type="ECO:0000313" key="3">
    <source>
        <dbReference type="Proteomes" id="UP000655366"/>
    </source>
</evidence>
<dbReference type="Pfam" id="PF13223">
    <property type="entry name" value="DUF4031"/>
    <property type="match status" value="1"/>
</dbReference>
<evidence type="ECO:0000259" key="1">
    <source>
        <dbReference type="Pfam" id="PF13223"/>
    </source>
</evidence>
<dbReference type="InterPro" id="IPR009218">
    <property type="entry name" value="HD_phosphohydro"/>
</dbReference>
<dbReference type="PANTHER" id="PTHR21174">
    <property type="match status" value="1"/>
</dbReference>
<gene>
    <name evidence="2" type="ORF">IV500_12280</name>
</gene>
<dbReference type="PANTHER" id="PTHR21174:SF0">
    <property type="entry name" value="HD PHOSPHOHYDROLASE FAMILY PROTEIN-RELATED"/>
    <property type="match status" value="1"/>
</dbReference>
<dbReference type="EMBL" id="JADNYM010000014">
    <property type="protein sequence ID" value="MBG0740157.1"/>
    <property type="molecule type" value="Genomic_DNA"/>
</dbReference>
<name>A0A931GAW7_9MICC</name>
<dbReference type="Proteomes" id="UP000655366">
    <property type="component" value="Unassembled WGS sequence"/>
</dbReference>
<evidence type="ECO:0000313" key="2">
    <source>
        <dbReference type="EMBL" id="MBG0740157.1"/>
    </source>
</evidence>
<dbReference type="RefSeq" id="WP_196397093.1">
    <property type="nucleotide sequence ID" value="NZ_JADNYM010000014.1"/>
</dbReference>
<dbReference type="AlphaFoldDB" id="A0A931GAW7"/>
<organism evidence="2 3">
    <name type="scientific">Arthrobacter terrae</name>
    <dbReference type="NCBI Taxonomy" id="2935737"/>
    <lineage>
        <taxon>Bacteria</taxon>
        <taxon>Bacillati</taxon>
        <taxon>Actinomycetota</taxon>
        <taxon>Actinomycetes</taxon>
        <taxon>Micrococcales</taxon>
        <taxon>Micrococcaceae</taxon>
        <taxon>Arthrobacter</taxon>
    </lineage>
</organism>
<dbReference type="InterPro" id="IPR025109">
    <property type="entry name" value="DUF4031"/>
</dbReference>
<dbReference type="SUPFAM" id="SSF109604">
    <property type="entry name" value="HD-domain/PDEase-like"/>
    <property type="match status" value="1"/>
</dbReference>
<sequence>MTLYLDPPVWPAHGTVFSHLVSDTSLAELHAFAAGAGIAARAFDRDHYDVPQRRYADLVHRGAVEVSGNDLVRRLIASGLRVPARERPESLQGALLQRWSRVLPGRQAIGRDLLARWSEPHRHYHGPKHLLAVLEALALLTAQPEQPVLLAAWFHDAVYRGAAGADEEQSAQLAQSALARAGLPAAPVRETVRLIRLTAAHAAGPADDGGALLCDADLSVLGGTPEQYRRYLAAVRADYAHVGDADFAAGRAAVVRRLLGLDPLFHTRGAQNQWLAAAQRNLEDELSGDLWKPER</sequence>
<reference evidence="2 3" key="1">
    <citation type="submission" date="2020-11" db="EMBL/GenBank/DDBJ databases">
        <title>Arthrobacter antarcticus sp. nov., isolated from Antarctic Soil.</title>
        <authorList>
            <person name="Li J."/>
        </authorList>
    </citation>
    <scope>NUCLEOTIDE SEQUENCE [LARGE SCALE GENOMIC DNA]</scope>
    <source>
        <strain evidence="2 3">Z1-20</strain>
    </source>
</reference>
<feature type="domain" description="DUF4031" evidence="1">
    <location>
        <begin position="4"/>
        <end position="77"/>
    </location>
</feature>
<accession>A0A931GAW7</accession>
<proteinExistence type="predicted"/>